<feature type="compositionally biased region" description="Low complexity" evidence="1">
    <location>
        <begin position="415"/>
        <end position="430"/>
    </location>
</feature>
<feature type="region of interest" description="Disordered" evidence="1">
    <location>
        <begin position="37"/>
        <end position="65"/>
    </location>
</feature>
<feature type="region of interest" description="Disordered" evidence="1">
    <location>
        <begin position="221"/>
        <end position="244"/>
    </location>
</feature>
<dbReference type="Pfam" id="PF13919">
    <property type="entry name" value="ASXH"/>
    <property type="match status" value="1"/>
</dbReference>
<dbReference type="AlphaFoldDB" id="A0A0L0DES3"/>
<evidence type="ECO:0000313" key="3">
    <source>
        <dbReference type="EMBL" id="KNC49823.1"/>
    </source>
</evidence>
<sequence>MEVEVVPATAAPVAATPPAAPGTGPAVVGMETSTEADIKPGAGATLPVTPAVPALPPQATEPHTRTTGVRSMLLSVFVKHGCRGLLFDNIVEDVRNLRKRHLPRDLNAAELRALVLGELGSSPCFELVASAWQLSKETLASLPVLGREAATARHPTKAAIHYQQIVDNDDAPHFVDRSLRVSFRFASLPSRSHAVRSEPERAAEIAEEMAKRYVHLADKQKLKPPKVSAAKDRGPQHVKPTMAGKSSIPLSQQLRKMNREEIDEMLTSSSSLLVGADLSRVLNYEAFMRLKARDRVRLLKLMPEGVPESVGTDAKSYPSDVTFTRAVRALFNQSSPMMQCARSWQTSLAYGQNDPSFEAIRLMGKRKRSRNLDADALRENAERLKAMQASFVEAKAASASASVSTAPSPTLPVVAASATPAASTTPAANPTPEPMDVAAPSSAPAPPADTSPTDMDVVPETAA</sequence>
<name>A0A0L0DES3_THETB</name>
<dbReference type="RefSeq" id="XP_013757318.1">
    <property type="nucleotide sequence ID" value="XM_013901864.1"/>
</dbReference>
<keyword evidence="4" id="KW-1185">Reference proteome</keyword>
<gene>
    <name evidence="3" type="ORF">AMSG_06105</name>
</gene>
<evidence type="ECO:0000259" key="2">
    <source>
        <dbReference type="Pfam" id="PF13919"/>
    </source>
</evidence>
<evidence type="ECO:0000313" key="4">
    <source>
        <dbReference type="Proteomes" id="UP000054408"/>
    </source>
</evidence>
<evidence type="ECO:0000256" key="1">
    <source>
        <dbReference type="SAM" id="MobiDB-lite"/>
    </source>
</evidence>
<feature type="region of interest" description="Disordered" evidence="1">
    <location>
        <begin position="415"/>
        <end position="463"/>
    </location>
</feature>
<protein>
    <recommendedName>
        <fullName evidence="2">ASX DEUBAD domain-containing protein</fullName>
    </recommendedName>
</protein>
<dbReference type="InterPro" id="IPR028020">
    <property type="entry name" value="ASX_DEUBAD_dom"/>
</dbReference>
<feature type="domain" description="ASX DEUBAD" evidence="2">
    <location>
        <begin position="255"/>
        <end position="369"/>
    </location>
</feature>
<proteinExistence type="predicted"/>
<dbReference type="GeneID" id="25565359"/>
<dbReference type="EMBL" id="GL349458">
    <property type="protein sequence ID" value="KNC49823.1"/>
    <property type="molecule type" value="Genomic_DNA"/>
</dbReference>
<organism evidence="3 4">
    <name type="scientific">Thecamonas trahens ATCC 50062</name>
    <dbReference type="NCBI Taxonomy" id="461836"/>
    <lineage>
        <taxon>Eukaryota</taxon>
        <taxon>Apusozoa</taxon>
        <taxon>Apusomonadida</taxon>
        <taxon>Apusomonadidae</taxon>
        <taxon>Thecamonas</taxon>
    </lineage>
</organism>
<accession>A0A0L0DES3</accession>
<reference evidence="3 4" key="1">
    <citation type="submission" date="2010-05" db="EMBL/GenBank/DDBJ databases">
        <title>The Genome Sequence of Thecamonas trahens ATCC 50062.</title>
        <authorList>
            <consortium name="The Broad Institute Genome Sequencing Platform"/>
            <person name="Russ C."/>
            <person name="Cuomo C."/>
            <person name="Shea T."/>
            <person name="Young S.K."/>
            <person name="Zeng Q."/>
            <person name="Koehrsen M."/>
            <person name="Haas B."/>
            <person name="Borodovsky M."/>
            <person name="Guigo R."/>
            <person name="Alvarado L."/>
            <person name="Berlin A."/>
            <person name="Bochicchio J."/>
            <person name="Borenstein D."/>
            <person name="Chapman S."/>
            <person name="Chen Z."/>
            <person name="Freedman E."/>
            <person name="Gellesch M."/>
            <person name="Goldberg J."/>
            <person name="Griggs A."/>
            <person name="Gujja S."/>
            <person name="Heilman E."/>
            <person name="Heiman D."/>
            <person name="Hepburn T."/>
            <person name="Howarth C."/>
            <person name="Jen D."/>
            <person name="Larson L."/>
            <person name="Mehta T."/>
            <person name="Park D."/>
            <person name="Pearson M."/>
            <person name="Roberts A."/>
            <person name="Saif S."/>
            <person name="Shenoy N."/>
            <person name="Sisk P."/>
            <person name="Stolte C."/>
            <person name="Sykes S."/>
            <person name="Thomson T."/>
            <person name="Walk T."/>
            <person name="White J."/>
            <person name="Yandava C."/>
            <person name="Burger G."/>
            <person name="Gray M.W."/>
            <person name="Holland P.W.H."/>
            <person name="King N."/>
            <person name="Lang F.B.F."/>
            <person name="Roger A.J."/>
            <person name="Ruiz-Trillo I."/>
            <person name="Lander E."/>
            <person name="Nusbaum C."/>
        </authorList>
    </citation>
    <scope>NUCLEOTIDE SEQUENCE [LARGE SCALE GENOMIC DNA]</scope>
    <source>
        <strain evidence="3 4">ATCC 50062</strain>
    </source>
</reference>
<dbReference type="Proteomes" id="UP000054408">
    <property type="component" value="Unassembled WGS sequence"/>
</dbReference>